<organism evidence="1 2">
    <name type="scientific">Caballeronia sordidicola</name>
    <name type="common">Burkholderia sordidicola</name>
    <dbReference type="NCBI Taxonomy" id="196367"/>
    <lineage>
        <taxon>Bacteria</taxon>
        <taxon>Pseudomonadati</taxon>
        <taxon>Pseudomonadota</taxon>
        <taxon>Betaproteobacteria</taxon>
        <taxon>Burkholderiales</taxon>
        <taxon>Burkholderiaceae</taxon>
        <taxon>Caballeronia</taxon>
    </lineage>
</organism>
<evidence type="ECO:0000313" key="1">
    <source>
        <dbReference type="EMBL" id="OXC73240.1"/>
    </source>
</evidence>
<dbReference type="AlphaFoldDB" id="A0A226WQY9"/>
<accession>A0A226WQY9</accession>
<comment type="caution">
    <text evidence="1">The sequence shown here is derived from an EMBL/GenBank/DDBJ whole genome shotgun (WGS) entry which is preliminary data.</text>
</comment>
<name>A0A226WQY9_CABSO</name>
<dbReference type="EMBL" id="MTHB01000256">
    <property type="protein sequence ID" value="OXC73240.1"/>
    <property type="molecule type" value="Genomic_DNA"/>
</dbReference>
<proteinExistence type="predicted"/>
<sequence>MHRAPNPAVLARKNLQQHYCATSNFAYSGRKAVHLHGLLFALIH</sequence>
<gene>
    <name evidence="1" type="ORF">BSU04_38505</name>
</gene>
<protein>
    <submittedName>
        <fullName evidence="1">Uncharacterized protein</fullName>
    </submittedName>
</protein>
<dbReference type="Proteomes" id="UP000214720">
    <property type="component" value="Unassembled WGS sequence"/>
</dbReference>
<evidence type="ECO:0000313" key="2">
    <source>
        <dbReference type="Proteomes" id="UP000214720"/>
    </source>
</evidence>
<reference evidence="2" key="1">
    <citation type="submission" date="2017-01" db="EMBL/GenBank/DDBJ databases">
        <title>Genome Analysis of Deinococcus marmoris KOPRI26562.</title>
        <authorList>
            <person name="Kim J.H."/>
            <person name="Oh H.-M."/>
        </authorList>
    </citation>
    <scope>NUCLEOTIDE SEQUENCE [LARGE SCALE GENOMIC DNA]</scope>
    <source>
        <strain evidence="2">PAMC 26633</strain>
    </source>
</reference>